<dbReference type="Pfam" id="PF10990">
    <property type="entry name" value="DUF2809"/>
    <property type="match status" value="1"/>
</dbReference>
<feature type="transmembrane region" description="Helical" evidence="1">
    <location>
        <begin position="25"/>
        <end position="43"/>
    </location>
</feature>
<evidence type="ECO:0000256" key="1">
    <source>
        <dbReference type="SAM" id="Phobius"/>
    </source>
</evidence>
<feature type="transmembrane region" description="Helical" evidence="1">
    <location>
        <begin position="118"/>
        <end position="136"/>
    </location>
</feature>
<dbReference type="STRING" id="216903.SAMN05444371_1504"/>
<dbReference type="EMBL" id="FRAM01000001">
    <property type="protein sequence ID" value="SHK15016.1"/>
    <property type="molecule type" value="Genomic_DNA"/>
</dbReference>
<dbReference type="AlphaFoldDB" id="A0A1M6Q4G1"/>
<protein>
    <recommendedName>
        <fullName evidence="4">DUF2809 domain-containing protein</fullName>
    </recommendedName>
</protein>
<organism evidence="2 3">
    <name type="scientific">Epilithonimonas mollis</name>
    <dbReference type="NCBI Taxonomy" id="216903"/>
    <lineage>
        <taxon>Bacteria</taxon>
        <taxon>Pseudomonadati</taxon>
        <taxon>Bacteroidota</taxon>
        <taxon>Flavobacteriia</taxon>
        <taxon>Flavobacteriales</taxon>
        <taxon>Weeksellaceae</taxon>
        <taxon>Chryseobacterium group</taxon>
        <taxon>Epilithonimonas</taxon>
    </lineage>
</organism>
<keyword evidence="1" id="KW-0472">Membrane</keyword>
<reference evidence="3" key="1">
    <citation type="submission" date="2016-11" db="EMBL/GenBank/DDBJ databases">
        <authorList>
            <person name="Varghese N."/>
            <person name="Submissions S."/>
        </authorList>
    </citation>
    <scope>NUCLEOTIDE SEQUENCE [LARGE SCALE GENOMIC DNA]</scope>
    <source>
        <strain evidence="3">DSM 18016</strain>
    </source>
</reference>
<keyword evidence="1" id="KW-0812">Transmembrane</keyword>
<dbReference type="InterPro" id="IPR021257">
    <property type="entry name" value="DUF2809"/>
</dbReference>
<feature type="transmembrane region" description="Helical" evidence="1">
    <location>
        <begin position="79"/>
        <end position="98"/>
    </location>
</feature>
<evidence type="ECO:0000313" key="3">
    <source>
        <dbReference type="Proteomes" id="UP000184498"/>
    </source>
</evidence>
<dbReference type="Proteomes" id="UP000184498">
    <property type="component" value="Unassembled WGS sequence"/>
</dbReference>
<proteinExistence type="predicted"/>
<gene>
    <name evidence="2" type="ORF">SAMN05444371_1504</name>
</gene>
<evidence type="ECO:0000313" key="2">
    <source>
        <dbReference type="EMBL" id="SHK15016.1"/>
    </source>
</evidence>
<name>A0A1M6Q4G1_9FLAO</name>
<sequence>MKYNYSDFFVIMKNYIVKINFKFDYKNFLIAIAIFFTEVLIATKLKDCFFVRTYLGDVLVVILIYYFIKAFFDIHSAKLIIGILIFSCLIEFAQYFHFAEVLGFKHNQLMMIVLGNSFSWLDIICYFAGCVILFLITKIKSE</sequence>
<keyword evidence="3" id="KW-1185">Reference proteome</keyword>
<keyword evidence="1" id="KW-1133">Transmembrane helix</keyword>
<feature type="transmembrane region" description="Helical" evidence="1">
    <location>
        <begin position="49"/>
        <end position="67"/>
    </location>
</feature>
<accession>A0A1M6Q4G1</accession>
<evidence type="ECO:0008006" key="4">
    <source>
        <dbReference type="Google" id="ProtNLM"/>
    </source>
</evidence>